<dbReference type="GO" id="GO:0008270">
    <property type="term" value="F:zinc ion binding"/>
    <property type="evidence" value="ECO:0007669"/>
    <property type="project" value="UniProtKB-KW"/>
</dbReference>
<gene>
    <name evidence="8" type="ORF">MAM1_0141d06405</name>
</gene>
<feature type="compositionally biased region" description="Basic and acidic residues" evidence="5">
    <location>
        <begin position="270"/>
        <end position="282"/>
    </location>
</feature>
<dbReference type="Pfam" id="PF00320">
    <property type="entry name" value="GATA"/>
    <property type="match status" value="1"/>
</dbReference>
<keyword evidence="1" id="KW-0479">Metal-binding</keyword>
<keyword evidence="9" id="KW-1185">Reference proteome</keyword>
<dbReference type="Proteomes" id="UP000053815">
    <property type="component" value="Unassembled WGS sequence"/>
</dbReference>
<evidence type="ECO:0000256" key="3">
    <source>
        <dbReference type="ARBA" id="ARBA00022833"/>
    </source>
</evidence>
<dbReference type="InterPro" id="IPR013088">
    <property type="entry name" value="Znf_NHR/GATA"/>
</dbReference>
<dbReference type="SMART" id="SM00401">
    <property type="entry name" value="ZnF_GATA"/>
    <property type="match status" value="1"/>
</dbReference>
<feature type="region of interest" description="Disordered" evidence="5">
    <location>
        <begin position="268"/>
        <end position="316"/>
    </location>
</feature>
<proteinExistence type="predicted"/>
<dbReference type="SMART" id="SM00091">
    <property type="entry name" value="PAS"/>
    <property type="match status" value="1"/>
</dbReference>
<keyword evidence="3" id="KW-0862">Zinc</keyword>
<dbReference type="CDD" id="cd00202">
    <property type="entry name" value="ZnF_GATA"/>
    <property type="match status" value="1"/>
</dbReference>
<evidence type="ECO:0000259" key="7">
    <source>
        <dbReference type="PROSITE" id="PS50114"/>
    </source>
</evidence>
<organism evidence="8">
    <name type="scientific">Mucor ambiguus</name>
    <dbReference type="NCBI Taxonomy" id="91626"/>
    <lineage>
        <taxon>Eukaryota</taxon>
        <taxon>Fungi</taxon>
        <taxon>Fungi incertae sedis</taxon>
        <taxon>Mucoromycota</taxon>
        <taxon>Mucoromycotina</taxon>
        <taxon>Mucoromycetes</taxon>
        <taxon>Mucorales</taxon>
        <taxon>Mucorineae</taxon>
        <taxon>Mucoraceae</taxon>
        <taxon>Mucor</taxon>
    </lineage>
</organism>
<feature type="compositionally biased region" description="Polar residues" evidence="5">
    <location>
        <begin position="169"/>
        <end position="183"/>
    </location>
</feature>
<evidence type="ECO:0000256" key="4">
    <source>
        <dbReference type="PROSITE-ProRule" id="PRU00094"/>
    </source>
</evidence>
<evidence type="ECO:0000313" key="9">
    <source>
        <dbReference type="Proteomes" id="UP000053815"/>
    </source>
</evidence>
<evidence type="ECO:0000256" key="5">
    <source>
        <dbReference type="SAM" id="MobiDB-lite"/>
    </source>
</evidence>
<dbReference type="CDD" id="cd00130">
    <property type="entry name" value="PAS"/>
    <property type="match status" value="1"/>
</dbReference>
<protein>
    <submittedName>
        <fullName evidence="8">Cutinase gene palindrome-binding protein</fullName>
    </submittedName>
</protein>
<dbReference type="GO" id="GO:0043565">
    <property type="term" value="F:sequence-specific DNA binding"/>
    <property type="evidence" value="ECO:0007669"/>
    <property type="project" value="InterPro"/>
</dbReference>
<dbReference type="SUPFAM" id="SSF57716">
    <property type="entry name" value="Glucocorticoid receptor-like (DNA-binding domain)"/>
    <property type="match status" value="1"/>
</dbReference>
<dbReference type="PANTHER" id="PTHR47255">
    <property type="entry name" value="GATA TRANSCRIPTION FACTOR 22-RELATED"/>
    <property type="match status" value="1"/>
</dbReference>
<name>A0A0C9LVK1_9FUNG</name>
<dbReference type="Gene3D" id="3.30.450.20">
    <property type="entry name" value="PAS domain"/>
    <property type="match status" value="1"/>
</dbReference>
<dbReference type="PANTHER" id="PTHR47255:SF4">
    <property type="entry name" value="GATA ZINC FINGER DOMAIN-CONTAINING PROTEIN 12"/>
    <property type="match status" value="1"/>
</dbReference>
<dbReference type="PROSITE" id="PS50112">
    <property type="entry name" value="PAS"/>
    <property type="match status" value="1"/>
</dbReference>
<dbReference type="SUPFAM" id="SSF55785">
    <property type="entry name" value="PYP-like sensor domain (PAS domain)"/>
    <property type="match status" value="1"/>
</dbReference>
<dbReference type="InterPro" id="IPR052138">
    <property type="entry name" value="GATA_ZnFinger_Domain"/>
</dbReference>
<evidence type="ECO:0000259" key="6">
    <source>
        <dbReference type="PROSITE" id="PS50112"/>
    </source>
</evidence>
<feature type="domain" description="PAS" evidence="6">
    <location>
        <begin position="24"/>
        <end position="89"/>
    </location>
</feature>
<dbReference type="NCBIfam" id="TIGR00229">
    <property type="entry name" value="sensory_box"/>
    <property type="match status" value="1"/>
</dbReference>
<evidence type="ECO:0000256" key="1">
    <source>
        <dbReference type="ARBA" id="ARBA00022723"/>
    </source>
</evidence>
<keyword evidence="2 4" id="KW-0863">Zinc-finger</keyword>
<accession>A0A0C9LVK1</accession>
<feature type="compositionally biased region" description="Acidic residues" evidence="5">
    <location>
        <begin position="187"/>
        <end position="198"/>
    </location>
</feature>
<dbReference type="InterPro" id="IPR000679">
    <property type="entry name" value="Znf_GATA"/>
</dbReference>
<dbReference type="InterPro" id="IPR013655">
    <property type="entry name" value="PAS_fold_3"/>
</dbReference>
<dbReference type="InterPro" id="IPR035965">
    <property type="entry name" value="PAS-like_dom_sf"/>
</dbReference>
<dbReference type="GO" id="GO:0006355">
    <property type="term" value="P:regulation of DNA-templated transcription"/>
    <property type="evidence" value="ECO:0007669"/>
    <property type="project" value="InterPro"/>
</dbReference>
<dbReference type="Gene3D" id="3.30.50.10">
    <property type="entry name" value="Erythroid Transcription Factor GATA-1, subunit A"/>
    <property type="match status" value="1"/>
</dbReference>
<reference evidence="8" key="1">
    <citation type="submission" date="2014-09" db="EMBL/GenBank/DDBJ databases">
        <title>Draft genome sequence of an oleaginous Mucoromycotina fungus Mucor ambiguus NBRC6742.</title>
        <authorList>
            <person name="Takeda I."/>
            <person name="Yamane N."/>
            <person name="Morita T."/>
            <person name="Tamano K."/>
            <person name="Machida M."/>
            <person name="Baker S."/>
            <person name="Koike H."/>
        </authorList>
    </citation>
    <scope>NUCLEOTIDE SEQUENCE</scope>
    <source>
        <strain evidence="8">NBRC 6742</strain>
    </source>
</reference>
<dbReference type="OrthoDB" id="2162994at2759"/>
<feature type="domain" description="GATA-type" evidence="7">
    <location>
        <begin position="298"/>
        <end position="325"/>
    </location>
</feature>
<evidence type="ECO:0000256" key="2">
    <source>
        <dbReference type="ARBA" id="ARBA00022771"/>
    </source>
</evidence>
<dbReference type="InterPro" id="IPR000014">
    <property type="entry name" value="PAS"/>
</dbReference>
<dbReference type="PROSITE" id="PS50114">
    <property type="entry name" value="GATA_ZN_FINGER_2"/>
    <property type="match status" value="1"/>
</dbReference>
<sequence>MEANNSQQVMRLNLNSSLSEFTRRKNWSSSILDSLRDVIHVLNNDLRLVFCSAASSEFLGYKPSELVNHTFTEYLHVDDVDMFVREFRNCRNSLQTFKCSYRFLRKDGKYTTLETKGTFYKDSLFGNARKVPTDAARSIDSFLDLKMENEALKKKLALLKQQHHRRESSANSDQTLSTASLATGNGDMDEDSSDDFDDFNIPANAPNVYTQGVNSSYDINESLALFTGLRYDLGERSSGISLGLQAGELTNIGMNQFMSTPTIVSNAENIQERTKAPSDKPRSSKKKRVDKSDVPKICTDCGTTDAPEWRRGPSGPKTLCNACGLRWSKTKKKLETM</sequence>
<feature type="region of interest" description="Disordered" evidence="5">
    <location>
        <begin position="163"/>
        <end position="200"/>
    </location>
</feature>
<evidence type="ECO:0000313" key="8">
    <source>
        <dbReference type="EMBL" id="GAN06915.1"/>
    </source>
</evidence>
<dbReference type="EMBL" id="DF836430">
    <property type="protein sequence ID" value="GAN06915.1"/>
    <property type="molecule type" value="Genomic_DNA"/>
</dbReference>
<dbReference type="STRING" id="91626.A0A0C9LVK1"/>
<dbReference type="Pfam" id="PF08447">
    <property type="entry name" value="PAS_3"/>
    <property type="match status" value="1"/>
</dbReference>
<dbReference type="AlphaFoldDB" id="A0A0C9LVK1"/>